<evidence type="ECO:0000256" key="5">
    <source>
        <dbReference type="ARBA" id="ARBA00023136"/>
    </source>
</evidence>
<dbReference type="Pfam" id="PF00892">
    <property type="entry name" value="EamA"/>
    <property type="match status" value="2"/>
</dbReference>
<dbReference type="SUPFAM" id="SSF103481">
    <property type="entry name" value="Multidrug resistance efflux transporter EmrE"/>
    <property type="match status" value="2"/>
</dbReference>
<dbReference type="PANTHER" id="PTHR22911:SF6">
    <property type="entry name" value="SOLUTE CARRIER FAMILY 35 MEMBER G1"/>
    <property type="match status" value="1"/>
</dbReference>
<sequence length="297" mass="32246">MAARGDKPVAGVLWMLASGLCFVGLTAGVKHMGQEIPAAQSAFLRYLLGLIFLLPMINAMRREPMTPALWRAFGWRGLMHTFGVILWFFAMTRIPLAEVSAMGYLNPILISIGAVLFLGERIRLRRIMAIIIAILGALIILRPGLRELNAGHLAMLVTSVFFATSYLMAKRLSDQVSPTMIVGMLSITVTIGLAPFAIAVWEPITWTQAGWFLMLAGFATAGHYLMTFAFAAAPISVTQPVTALQLVWSVTLGALLFSEPVDMWVVGGGGMIVSAVIFIALREHQLRRAEKSASVSA</sequence>
<evidence type="ECO:0000313" key="9">
    <source>
        <dbReference type="Proteomes" id="UP001208938"/>
    </source>
</evidence>
<gene>
    <name evidence="8" type="ORF">OKW52_18945</name>
</gene>
<reference evidence="8 9" key="1">
    <citation type="submission" date="2022-10" db="EMBL/GenBank/DDBJ databases">
        <title>Pararhodobacter sp. nov., isolated from marine algae.</title>
        <authorList>
            <person name="Choi B.J."/>
            <person name="Kim J.M."/>
            <person name="Lee J.K."/>
            <person name="Choi D.G."/>
            <person name="Jeon C.O."/>
        </authorList>
    </citation>
    <scope>NUCLEOTIDE SEQUENCE [LARGE SCALE GENOMIC DNA]</scope>
    <source>
        <strain evidence="8 9">ZQ420</strain>
    </source>
</reference>
<evidence type="ECO:0000256" key="3">
    <source>
        <dbReference type="ARBA" id="ARBA00022692"/>
    </source>
</evidence>
<organism evidence="8 9">
    <name type="scientific">Pararhodobacter zhoushanensis</name>
    <dbReference type="NCBI Taxonomy" id="2479545"/>
    <lineage>
        <taxon>Bacteria</taxon>
        <taxon>Pseudomonadati</taxon>
        <taxon>Pseudomonadota</taxon>
        <taxon>Alphaproteobacteria</taxon>
        <taxon>Rhodobacterales</taxon>
        <taxon>Paracoccaceae</taxon>
        <taxon>Pararhodobacter</taxon>
    </lineage>
</organism>
<evidence type="ECO:0000256" key="4">
    <source>
        <dbReference type="ARBA" id="ARBA00022989"/>
    </source>
</evidence>
<keyword evidence="5 6" id="KW-0472">Membrane</keyword>
<evidence type="ECO:0000256" key="2">
    <source>
        <dbReference type="ARBA" id="ARBA00009853"/>
    </source>
</evidence>
<dbReference type="Proteomes" id="UP001208938">
    <property type="component" value="Unassembled WGS sequence"/>
</dbReference>
<evidence type="ECO:0000256" key="1">
    <source>
        <dbReference type="ARBA" id="ARBA00004141"/>
    </source>
</evidence>
<dbReference type="Gene3D" id="1.10.3730.20">
    <property type="match status" value="2"/>
</dbReference>
<dbReference type="EMBL" id="JAPDFL010000001">
    <property type="protein sequence ID" value="MCW1934276.1"/>
    <property type="molecule type" value="Genomic_DNA"/>
</dbReference>
<protein>
    <submittedName>
        <fullName evidence="8">DMT family transporter</fullName>
    </submittedName>
</protein>
<feature type="transmembrane region" description="Helical" evidence="6">
    <location>
        <begin position="181"/>
        <end position="204"/>
    </location>
</feature>
<feature type="transmembrane region" description="Helical" evidence="6">
    <location>
        <begin position="38"/>
        <end position="57"/>
    </location>
</feature>
<feature type="transmembrane region" description="Helical" evidence="6">
    <location>
        <begin position="263"/>
        <end position="281"/>
    </location>
</feature>
<feature type="transmembrane region" description="Helical" evidence="6">
    <location>
        <begin position="69"/>
        <end position="89"/>
    </location>
</feature>
<comment type="subcellular location">
    <subcellularLocation>
        <location evidence="1">Membrane</location>
        <topology evidence="1">Multi-pass membrane protein</topology>
    </subcellularLocation>
</comment>
<comment type="similarity">
    <text evidence="2">Belongs to the drug/metabolite transporter (DMT) superfamily. 10 TMS drug/metabolite exporter (DME) (TC 2.A.7.3) family.</text>
</comment>
<keyword evidence="4 6" id="KW-1133">Transmembrane helix</keyword>
<feature type="transmembrane region" description="Helical" evidence="6">
    <location>
        <begin position="126"/>
        <end position="145"/>
    </location>
</feature>
<feature type="domain" description="EamA" evidence="7">
    <location>
        <begin position="150"/>
        <end position="280"/>
    </location>
</feature>
<accession>A0ABT3H3D9</accession>
<feature type="transmembrane region" description="Helical" evidence="6">
    <location>
        <begin position="12"/>
        <end position="32"/>
    </location>
</feature>
<name>A0ABT3H3D9_9RHOB</name>
<dbReference type="RefSeq" id="WP_264507084.1">
    <property type="nucleotide sequence ID" value="NZ_JAPDFL010000001.1"/>
</dbReference>
<evidence type="ECO:0000256" key="6">
    <source>
        <dbReference type="SAM" id="Phobius"/>
    </source>
</evidence>
<proteinExistence type="inferred from homology"/>
<keyword evidence="9" id="KW-1185">Reference proteome</keyword>
<comment type="caution">
    <text evidence="8">The sequence shown here is derived from an EMBL/GenBank/DDBJ whole genome shotgun (WGS) entry which is preliminary data.</text>
</comment>
<evidence type="ECO:0000313" key="8">
    <source>
        <dbReference type="EMBL" id="MCW1934276.1"/>
    </source>
</evidence>
<dbReference type="InterPro" id="IPR000620">
    <property type="entry name" value="EamA_dom"/>
</dbReference>
<dbReference type="PANTHER" id="PTHR22911">
    <property type="entry name" value="ACYL-MALONYL CONDENSING ENZYME-RELATED"/>
    <property type="match status" value="1"/>
</dbReference>
<evidence type="ECO:0000259" key="7">
    <source>
        <dbReference type="Pfam" id="PF00892"/>
    </source>
</evidence>
<dbReference type="InterPro" id="IPR037185">
    <property type="entry name" value="EmrE-like"/>
</dbReference>
<feature type="transmembrane region" description="Helical" evidence="6">
    <location>
        <begin position="151"/>
        <end position="169"/>
    </location>
</feature>
<feature type="domain" description="EamA" evidence="7">
    <location>
        <begin position="10"/>
        <end position="141"/>
    </location>
</feature>
<feature type="transmembrane region" description="Helical" evidence="6">
    <location>
        <begin position="210"/>
        <end position="233"/>
    </location>
</feature>
<feature type="transmembrane region" description="Helical" evidence="6">
    <location>
        <begin position="101"/>
        <end position="119"/>
    </location>
</feature>
<keyword evidence="3 6" id="KW-0812">Transmembrane</keyword>